<protein>
    <submittedName>
        <fullName evidence="1">Uncharacterized protein</fullName>
    </submittedName>
</protein>
<evidence type="ECO:0000313" key="1">
    <source>
        <dbReference type="EMBL" id="JAD22851.1"/>
    </source>
</evidence>
<dbReference type="EMBL" id="GBRH01275044">
    <property type="protein sequence ID" value="JAD22851.1"/>
    <property type="molecule type" value="Transcribed_RNA"/>
</dbReference>
<dbReference type="AlphaFoldDB" id="A0A0A8Y965"/>
<proteinExistence type="predicted"/>
<organism evidence="1">
    <name type="scientific">Arundo donax</name>
    <name type="common">Giant reed</name>
    <name type="synonym">Donax arundinaceus</name>
    <dbReference type="NCBI Taxonomy" id="35708"/>
    <lineage>
        <taxon>Eukaryota</taxon>
        <taxon>Viridiplantae</taxon>
        <taxon>Streptophyta</taxon>
        <taxon>Embryophyta</taxon>
        <taxon>Tracheophyta</taxon>
        <taxon>Spermatophyta</taxon>
        <taxon>Magnoliopsida</taxon>
        <taxon>Liliopsida</taxon>
        <taxon>Poales</taxon>
        <taxon>Poaceae</taxon>
        <taxon>PACMAD clade</taxon>
        <taxon>Arundinoideae</taxon>
        <taxon>Arundineae</taxon>
        <taxon>Arundo</taxon>
    </lineage>
</organism>
<sequence length="20" mass="2207">MQSCKAGDSLNLYHVKLVTV</sequence>
<name>A0A0A8Y965_ARUDO</name>
<reference evidence="1" key="2">
    <citation type="journal article" date="2015" name="Data Brief">
        <title>Shoot transcriptome of the giant reed, Arundo donax.</title>
        <authorList>
            <person name="Barrero R.A."/>
            <person name="Guerrero F.D."/>
            <person name="Moolhuijzen P."/>
            <person name="Goolsby J.A."/>
            <person name="Tidwell J."/>
            <person name="Bellgard S.E."/>
            <person name="Bellgard M.I."/>
        </authorList>
    </citation>
    <scope>NUCLEOTIDE SEQUENCE</scope>
    <source>
        <tissue evidence="1">Shoot tissue taken approximately 20 cm above the soil surface</tissue>
    </source>
</reference>
<reference evidence="1" key="1">
    <citation type="submission" date="2014-09" db="EMBL/GenBank/DDBJ databases">
        <authorList>
            <person name="Magalhaes I.L.F."/>
            <person name="Oliveira U."/>
            <person name="Santos F.R."/>
            <person name="Vidigal T.H.D.A."/>
            <person name="Brescovit A.D."/>
            <person name="Santos A.J."/>
        </authorList>
    </citation>
    <scope>NUCLEOTIDE SEQUENCE</scope>
    <source>
        <tissue evidence="1">Shoot tissue taken approximately 20 cm above the soil surface</tissue>
    </source>
</reference>
<accession>A0A0A8Y965</accession>